<dbReference type="OrthoDB" id="5400913at2"/>
<dbReference type="Proteomes" id="UP000074310">
    <property type="component" value="Unassembled WGS sequence"/>
</dbReference>
<evidence type="ECO:0000313" key="3">
    <source>
        <dbReference type="Proteomes" id="UP000074310"/>
    </source>
</evidence>
<keyword evidence="1" id="KW-0732">Signal</keyword>
<dbReference type="EMBL" id="LDTB01000014">
    <property type="protein sequence ID" value="KTT73875.1"/>
    <property type="molecule type" value="Genomic_DNA"/>
</dbReference>
<dbReference type="AlphaFoldDB" id="A0A147I5K1"/>
<proteinExistence type="predicted"/>
<evidence type="ECO:0000256" key="1">
    <source>
        <dbReference type="SAM" id="SignalP"/>
    </source>
</evidence>
<evidence type="ECO:0000313" key="2">
    <source>
        <dbReference type="EMBL" id="KTT73875.1"/>
    </source>
</evidence>
<accession>A0A147I5K1</accession>
<gene>
    <name evidence="2" type="ORF">NS334_06505</name>
</gene>
<keyword evidence="3" id="KW-1185">Reference proteome</keyword>
<protein>
    <submittedName>
        <fullName evidence="2">Uncharacterized protein</fullName>
    </submittedName>
</protein>
<feature type="signal peptide" evidence="1">
    <location>
        <begin position="1"/>
        <end position="19"/>
    </location>
</feature>
<name>A0A147I5K1_9SPHN</name>
<sequence length="172" mass="17716">MRGWMPAAIAALIAVPAGADPIAITKSVKAVSDADGNAASRLLPGVVADYRTVATNNAGTLTVVRGLLLTEPLPAGVVLRVVDLATAGKGPVELSDVNLLGTGLLSSGLTLSYSASSPASDGVEFYDGSSWAYQPVPDATGYDPRVRAIRVTLNGTFASGASFQLRYRVKIR</sequence>
<feature type="chain" id="PRO_5007548273" evidence="1">
    <location>
        <begin position="20"/>
        <end position="172"/>
    </location>
</feature>
<reference evidence="2 3" key="1">
    <citation type="journal article" date="2016" name="Front. Microbiol.">
        <title>Genomic Resource of Rice Seed Associated Bacteria.</title>
        <authorList>
            <person name="Midha S."/>
            <person name="Bansal K."/>
            <person name="Sharma S."/>
            <person name="Kumar N."/>
            <person name="Patil P.P."/>
            <person name="Chaudhry V."/>
            <person name="Patil P.B."/>
        </authorList>
    </citation>
    <scope>NUCLEOTIDE SEQUENCE [LARGE SCALE GENOMIC DNA]</scope>
    <source>
        <strain evidence="2 3">NS334</strain>
    </source>
</reference>
<dbReference type="PATRIC" id="fig|869719.3.peg.764"/>
<dbReference type="RefSeq" id="WP_058755157.1">
    <property type="nucleotide sequence ID" value="NZ_LDTB01000014.1"/>
</dbReference>
<organism evidence="2 3">
    <name type="scientific">Sphingomonas endophytica</name>
    <dbReference type="NCBI Taxonomy" id="869719"/>
    <lineage>
        <taxon>Bacteria</taxon>
        <taxon>Pseudomonadati</taxon>
        <taxon>Pseudomonadota</taxon>
        <taxon>Alphaproteobacteria</taxon>
        <taxon>Sphingomonadales</taxon>
        <taxon>Sphingomonadaceae</taxon>
        <taxon>Sphingomonas</taxon>
    </lineage>
</organism>
<comment type="caution">
    <text evidence="2">The sequence shown here is derived from an EMBL/GenBank/DDBJ whole genome shotgun (WGS) entry which is preliminary data.</text>
</comment>